<evidence type="ECO:0008006" key="4">
    <source>
        <dbReference type="Google" id="ProtNLM"/>
    </source>
</evidence>
<reference evidence="2" key="1">
    <citation type="submission" date="2021-01" db="EMBL/GenBank/DDBJ databases">
        <authorList>
            <consortium name="Genoscope - CEA"/>
            <person name="William W."/>
        </authorList>
    </citation>
    <scope>NUCLEOTIDE SEQUENCE</scope>
</reference>
<accession>A0A8S1YR45</accession>
<dbReference type="EMBL" id="CAJJDP010000197">
    <property type="protein sequence ID" value="CAD8214892.1"/>
    <property type="molecule type" value="Genomic_DNA"/>
</dbReference>
<evidence type="ECO:0000313" key="3">
    <source>
        <dbReference type="Proteomes" id="UP000683925"/>
    </source>
</evidence>
<sequence length="378" mass="44084">MENLPSCQTHSRQILNFLRSDNSELICGSCLLELVKTQKNFQAHQIIDLEQIHDHPEQVFQFTNILKFVPIEESQINKFFEDQKRQLNVVKQKIEQIINEQQWTTNFRNIIKYDEFKSILQSLQNLNRNSQAEGIQQAQKKFQTYFNQIRGIDFGINQAELLNLRELLKYTQKKLHSNGQYQEIFNSLAKAHDNHKVFFKFGESEFFFDLMRMIQDRVKKNLIANKTIYHSLENGLNYQLIKNTVIGKENLLWYFKSSNNNGQMFGGFTPYQWQIGYSGNCDSNPSFLFSQTLKQFYPIKEQMGSYTQYISDEFILFGGSNSGNQDLSINSNFKSGYSKLGIGYEAPDGVDTTKFSTHLTGALEPNVEECEIQQMIFE</sequence>
<dbReference type="OrthoDB" id="318430at2759"/>
<keyword evidence="1" id="KW-0175">Coiled coil</keyword>
<name>A0A8S1YR45_PAROT</name>
<evidence type="ECO:0000256" key="1">
    <source>
        <dbReference type="SAM" id="Coils"/>
    </source>
</evidence>
<keyword evidence="3" id="KW-1185">Reference proteome</keyword>
<proteinExistence type="predicted"/>
<organism evidence="2 3">
    <name type="scientific">Paramecium octaurelia</name>
    <dbReference type="NCBI Taxonomy" id="43137"/>
    <lineage>
        <taxon>Eukaryota</taxon>
        <taxon>Sar</taxon>
        <taxon>Alveolata</taxon>
        <taxon>Ciliophora</taxon>
        <taxon>Intramacronucleata</taxon>
        <taxon>Oligohymenophorea</taxon>
        <taxon>Peniculida</taxon>
        <taxon>Parameciidae</taxon>
        <taxon>Paramecium</taxon>
    </lineage>
</organism>
<protein>
    <recommendedName>
        <fullName evidence="4">TLDc domain-containing protein</fullName>
    </recommendedName>
</protein>
<dbReference type="Proteomes" id="UP000683925">
    <property type="component" value="Unassembled WGS sequence"/>
</dbReference>
<gene>
    <name evidence="2" type="ORF">POCTA_138.1.T1930010</name>
</gene>
<evidence type="ECO:0000313" key="2">
    <source>
        <dbReference type="EMBL" id="CAD8214892.1"/>
    </source>
</evidence>
<dbReference type="AlphaFoldDB" id="A0A8S1YR45"/>
<comment type="caution">
    <text evidence="2">The sequence shown here is derived from an EMBL/GenBank/DDBJ whole genome shotgun (WGS) entry which is preliminary data.</text>
</comment>
<feature type="coiled-coil region" evidence="1">
    <location>
        <begin position="80"/>
        <end position="133"/>
    </location>
</feature>